<protein>
    <submittedName>
        <fullName evidence="1">Uncharacterized protein</fullName>
    </submittedName>
</protein>
<reference evidence="1" key="2">
    <citation type="journal article" date="2015" name="Fish Shellfish Immunol.">
        <title>Early steps in the European eel (Anguilla anguilla)-Vibrio vulnificus interaction in the gills: Role of the RtxA13 toxin.</title>
        <authorList>
            <person name="Callol A."/>
            <person name="Pajuelo D."/>
            <person name="Ebbesson L."/>
            <person name="Teles M."/>
            <person name="MacKenzie S."/>
            <person name="Amaro C."/>
        </authorList>
    </citation>
    <scope>NUCLEOTIDE SEQUENCE</scope>
</reference>
<sequence length="27" mass="3034">MYRVIRWPGTGSPFCGKLSRTSECVCV</sequence>
<name>A0A0E9Q957_ANGAN</name>
<evidence type="ECO:0000313" key="1">
    <source>
        <dbReference type="EMBL" id="JAH13264.1"/>
    </source>
</evidence>
<proteinExistence type="predicted"/>
<accession>A0A0E9Q957</accession>
<dbReference type="AlphaFoldDB" id="A0A0E9Q957"/>
<organism evidence="1">
    <name type="scientific">Anguilla anguilla</name>
    <name type="common">European freshwater eel</name>
    <name type="synonym">Muraena anguilla</name>
    <dbReference type="NCBI Taxonomy" id="7936"/>
    <lineage>
        <taxon>Eukaryota</taxon>
        <taxon>Metazoa</taxon>
        <taxon>Chordata</taxon>
        <taxon>Craniata</taxon>
        <taxon>Vertebrata</taxon>
        <taxon>Euteleostomi</taxon>
        <taxon>Actinopterygii</taxon>
        <taxon>Neopterygii</taxon>
        <taxon>Teleostei</taxon>
        <taxon>Anguilliformes</taxon>
        <taxon>Anguillidae</taxon>
        <taxon>Anguilla</taxon>
    </lineage>
</organism>
<dbReference type="EMBL" id="GBXM01095313">
    <property type="protein sequence ID" value="JAH13264.1"/>
    <property type="molecule type" value="Transcribed_RNA"/>
</dbReference>
<reference evidence="1" key="1">
    <citation type="submission" date="2014-11" db="EMBL/GenBank/DDBJ databases">
        <authorList>
            <person name="Amaro Gonzalez C."/>
        </authorList>
    </citation>
    <scope>NUCLEOTIDE SEQUENCE</scope>
</reference>